<reference evidence="2" key="1">
    <citation type="submission" date="2022-04" db="EMBL/GenBank/DDBJ databases">
        <authorList>
            <person name="Xu L."/>
            <person name="Lv Z."/>
        </authorList>
    </citation>
    <scope>NUCLEOTIDE SEQUENCE</scope>
    <source>
        <strain evidence="2">LV_2022a</strain>
    </source>
</reference>
<protein>
    <submittedName>
        <fullName evidence="2">Uncharacterized protein</fullName>
    </submittedName>
</protein>
<dbReference type="Proteomes" id="UP001292079">
    <property type="component" value="Unassembled WGS sequence"/>
</dbReference>
<comment type="caution">
    <text evidence="2">The sequence shown here is derived from an EMBL/GenBank/DDBJ whole genome shotgun (WGS) entry which is preliminary data.</text>
</comment>
<keyword evidence="1" id="KW-1133">Transmembrane helix</keyword>
<feature type="transmembrane region" description="Helical" evidence="1">
    <location>
        <begin position="61"/>
        <end position="80"/>
    </location>
</feature>
<organism evidence="2 3">
    <name type="scientific">Schistosoma mekongi</name>
    <name type="common">Parasitic worm</name>
    <dbReference type="NCBI Taxonomy" id="38744"/>
    <lineage>
        <taxon>Eukaryota</taxon>
        <taxon>Metazoa</taxon>
        <taxon>Spiralia</taxon>
        <taxon>Lophotrochozoa</taxon>
        <taxon>Platyhelminthes</taxon>
        <taxon>Trematoda</taxon>
        <taxon>Digenea</taxon>
        <taxon>Strigeidida</taxon>
        <taxon>Schistosomatoidea</taxon>
        <taxon>Schistosomatidae</taxon>
        <taxon>Schistosoma</taxon>
    </lineage>
</organism>
<keyword evidence="1" id="KW-0812">Transmembrane</keyword>
<sequence length="188" mass="22124">MNKNLSFKLNKITNNFRSKMINCNKNIETNEVIHNANNSFMHNFTNHYIKVTKRKGKQYQLLLNNIIYLLIIILLCNQSLHCINENICVNAMHLPDTYLSSLTETSTESMTTLQNDQRELPQYWIESPVVKLFKTPKGIQQNDLDNTLQSENKIMQRISLIFQDKKAIQDLLREMNAYYLTYGRPRYG</sequence>
<accession>A0AAE1ZK15</accession>
<gene>
    <name evidence="2" type="ORF">MN116_001873</name>
</gene>
<evidence type="ECO:0000313" key="2">
    <source>
        <dbReference type="EMBL" id="KAK4474749.1"/>
    </source>
</evidence>
<dbReference type="EMBL" id="JALJAT010000001">
    <property type="protein sequence ID" value="KAK4474749.1"/>
    <property type="molecule type" value="Genomic_DNA"/>
</dbReference>
<reference evidence="2" key="2">
    <citation type="journal article" date="2023" name="Infect Dis Poverty">
        <title>Chromosome-scale genome of the human blood fluke Schistosoma mekongi and its implications for public health.</title>
        <authorList>
            <person name="Zhou M."/>
            <person name="Xu L."/>
            <person name="Xu D."/>
            <person name="Chen W."/>
            <person name="Khan J."/>
            <person name="Hu Y."/>
            <person name="Huang H."/>
            <person name="Wei H."/>
            <person name="Zhang Y."/>
            <person name="Chusongsang P."/>
            <person name="Tanasarnprasert K."/>
            <person name="Hu X."/>
            <person name="Limpanont Y."/>
            <person name="Lv Z."/>
        </authorList>
    </citation>
    <scope>NUCLEOTIDE SEQUENCE</scope>
    <source>
        <strain evidence="2">LV_2022a</strain>
    </source>
</reference>
<evidence type="ECO:0000313" key="3">
    <source>
        <dbReference type="Proteomes" id="UP001292079"/>
    </source>
</evidence>
<keyword evidence="3" id="KW-1185">Reference proteome</keyword>
<keyword evidence="1" id="KW-0472">Membrane</keyword>
<name>A0AAE1ZK15_SCHME</name>
<dbReference type="AlphaFoldDB" id="A0AAE1ZK15"/>
<evidence type="ECO:0000256" key="1">
    <source>
        <dbReference type="SAM" id="Phobius"/>
    </source>
</evidence>
<proteinExistence type="predicted"/>